<dbReference type="InterPro" id="IPR028082">
    <property type="entry name" value="Peripla_BP_I"/>
</dbReference>
<evidence type="ECO:0000259" key="4">
    <source>
        <dbReference type="Pfam" id="PF13407"/>
    </source>
</evidence>
<dbReference type="EMBL" id="VSSQ01118025">
    <property type="protein sequence ID" value="MPN52174.1"/>
    <property type="molecule type" value="Genomic_DNA"/>
</dbReference>
<evidence type="ECO:0000256" key="3">
    <source>
        <dbReference type="ARBA" id="ARBA00022729"/>
    </source>
</evidence>
<gene>
    <name evidence="5" type="ORF">SDC9_199828</name>
</gene>
<dbReference type="GO" id="GO:0030313">
    <property type="term" value="C:cell envelope"/>
    <property type="evidence" value="ECO:0007669"/>
    <property type="project" value="UniProtKB-SubCell"/>
</dbReference>
<comment type="similarity">
    <text evidence="2">Belongs to the bacterial solute-binding protein 2 family.</text>
</comment>
<name>A0A645IUV1_9ZZZZ</name>
<sequence>MLAGLKAKGITSGDIGIVAFSNATQTSVDREQGFRDAFKDTSFNLLETQYGNSEVAASQAAAENFISQGVVGVYGNNGPGAVGVGNAVAANPDWKGVAVGFDASDTTLEMVENGSLYCVIAQNPYKMGYGAVYAAYDAVVGKPIEQTDVDTGSTVVNKDNVAQFKQQ</sequence>
<feature type="domain" description="Periplasmic binding protein" evidence="4">
    <location>
        <begin position="5"/>
        <end position="142"/>
    </location>
</feature>
<keyword evidence="3" id="KW-0732">Signal</keyword>
<dbReference type="SUPFAM" id="SSF53822">
    <property type="entry name" value="Periplasmic binding protein-like I"/>
    <property type="match status" value="1"/>
</dbReference>
<dbReference type="GO" id="GO:0030246">
    <property type="term" value="F:carbohydrate binding"/>
    <property type="evidence" value="ECO:0007669"/>
    <property type="project" value="UniProtKB-ARBA"/>
</dbReference>
<accession>A0A645IUV1</accession>
<dbReference type="PANTHER" id="PTHR46847:SF1">
    <property type="entry name" value="D-ALLOSE-BINDING PERIPLASMIC PROTEIN-RELATED"/>
    <property type="match status" value="1"/>
</dbReference>
<reference evidence="5" key="1">
    <citation type="submission" date="2019-08" db="EMBL/GenBank/DDBJ databases">
        <authorList>
            <person name="Kucharzyk K."/>
            <person name="Murdoch R.W."/>
            <person name="Higgins S."/>
            <person name="Loffler F."/>
        </authorList>
    </citation>
    <scope>NUCLEOTIDE SEQUENCE</scope>
</reference>
<evidence type="ECO:0000313" key="5">
    <source>
        <dbReference type="EMBL" id="MPN52174.1"/>
    </source>
</evidence>
<proteinExistence type="inferred from homology"/>
<dbReference type="Pfam" id="PF13407">
    <property type="entry name" value="Peripla_BP_4"/>
    <property type="match status" value="1"/>
</dbReference>
<comment type="caution">
    <text evidence="5">The sequence shown here is derived from an EMBL/GenBank/DDBJ whole genome shotgun (WGS) entry which is preliminary data.</text>
</comment>
<organism evidence="5">
    <name type="scientific">bioreactor metagenome</name>
    <dbReference type="NCBI Taxonomy" id="1076179"/>
    <lineage>
        <taxon>unclassified sequences</taxon>
        <taxon>metagenomes</taxon>
        <taxon>ecological metagenomes</taxon>
    </lineage>
</organism>
<protein>
    <recommendedName>
        <fullName evidence="4">Periplasmic binding protein domain-containing protein</fullName>
    </recommendedName>
</protein>
<comment type="subcellular location">
    <subcellularLocation>
        <location evidence="1">Cell envelope</location>
    </subcellularLocation>
</comment>
<dbReference type="InterPro" id="IPR025997">
    <property type="entry name" value="SBP_2_dom"/>
</dbReference>
<dbReference type="AlphaFoldDB" id="A0A645IUV1"/>
<dbReference type="Gene3D" id="3.40.50.2300">
    <property type="match status" value="2"/>
</dbReference>
<dbReference type="PANTHER" id="PTHR46847">
    <property type="entry name" value="D-ALLOSE-BINDING PERIPLASMIC PROTEIN-RELATED"/>
    <property type="match status" value="1"/>
</dbReference>
<evidence type="ECO:0000256" key="2">
    <source>
        <dbReference type="ARBA" id="ARBA00007639"/>
    </source>
</evidence>
<evidence type="ECO:0000256" key="1">
    <source>
        <dbReference type="ARBA" id="ARBA00004196"/>
    </source>
</evidence>